<dbReference type="Proteomes" id="UP000410492">
    <property type="component" value="Unassembled WGS sequence"/>
</dbReference>
<evidence type="ECO:0000313" key="1">
    <source>
        <dbReference type="EMBL" id="VEN38702.1"/>
    </source>
</evidence>
<feature type="non-terminal residue" evidence="1">
    <location>
        <position position="113"/>
    </location>
</feature>
<dbReference type="SUPFAM" id="SSF63825">
    <property type="entry name" value="YWTD domain"/>
    <property type="match status" value="1"/>
</dbReference>
<name>A0A653BSY3_CALMS</name>
<organism evidence="1 2">
    <name type="scientific">Callosobruchus maculatus</name>
    <name type="common">Southern cowpea weevil</name>
    <name type="synonym">Pulse bruchid</name>
    <dbReference type="NCBI Taxonomy" id="64391"/>
    <lineage>
        <taxon>Eukaryota</taxon>
        <taxon>Metazoa</taxon>
        <taxon>Ecdysozoa</taxon>
        <taxon>Arthropoda</taxon>
        <taxon>Hexapoda</taxon>
        <taxon>Insecta</taxon>
        <taxon>Pterygota</taxon>
        <taxon>Neoptera</taxon>
        <taxon>Endopterygota</taxon>
        <taxon>Coleoptera</taxon>
        <taxon>Polyphaga</taxon>
        <taxon>Cucujiformia</taxon>
        <taxon>Chrysomeloidea</taxon>
        <taxon>Chrysomelidae</taxon>
        <taxon>Bruchinae</taxon>
        <taxon>Bruchini</taxon>
        <taxon>Callosobruchus</taxon>
    </lineage>
</organism>
<sequence length="113" mass="12036">LRPSSAFLSSKVVGEPQRLAVDWSTDNVYFAEGSTGGITVCHVATAKCAAMMTSSPESYHHLAALVVDASEPAVFYASCGWQGTLLTKPRCAVYKRRPDGTGEQLLAKVDDGK</sequence>
<reference evidence="1 2" key="1">
    <citation type="submission" date="2019-01" db="EMBL/GenBank/DDBJ databases">
        <authorList>
            <person name="Sayadi A."/>
        </authorList>
    </citation>
    <scope>NUCLEOTIDE SEQUENCE [LARGE SCALE GENOMIC DNA]</scope>
</reference>
<evidence type="ECO:0000313" key="2">
    <source>
        <dbReference type="Proteomes" id="UP000410492"/>
    </source>
</evidence>
<dbReference type="Gene3D" id="2.120.10.30">
    <property type="entry name" value="TolB, C-terminal domain"/>
    <property type="match status" value="1"/>
</dbReference>
<proteinExistence type="predicted"/>
<dbReference type="InterPro" id="IPR011042">
    <property type="entry name" value="6-blade_b-propeller_TolB-like"/>
</dbReference>
<dbReference type="AlphaFoldDB" id="A0A653BSY3"/>
<protein>
    <submittedName>
        <fullName evidence="1">Uncharacterized protein</fullName>
    </submittedName>
</protein>
<gene>
    <name evidence="1" type="ORF">CALMAC_LOCUS3499</name>
</gene>
<keyword evidence="2" id="KW-1185">Reference proteome</keyword>
<dbReference type="OrthoDB" id="8831087at2759"/>
<accession>A0A653BSY3</accession>
<dbReference type="EMBL" id="CAACVG010004835">
    <property type="protein sequence ID" value="VEN38702.1"/>
    <property type="molecule type" value="Genomic_DNA"/>
</dbReference>
<feature type="non-terminal residue" evidence="1">
    <location>
        <position position="1"/>
    </location>
</feature>